<dbReference type="SUPFAM" id="SSF52540">
    <property type="entry name" value="P-loop containing nucleoside triphosphate hydrolases"/>
    <property type="match status" value="1"/>
</dbReference>
<evidence type="ECO:0000256" key="3">
    <source>
        <dbReference type="ARBA" id="ARBA00022741"/>
    </source>
</evidence>
<dbReference type="PANTHER" id="PTHR42781">
    <property type="entry name" value="SPERMIDINE/PUTRESCINE IMPORT ATP-BINDING PROTEIN POTA"/>
    <property type="match status" value="1"/>
</dbReference>
<dbReference type="Pfam" id="PF00005">
    <property type="entry name" value="ABC_tran"/>
    <property type="match status" value="1"/>
</dbReference>
<dbReference type="InterPro" id="IPR050093">
    <property type="entry name" value="ABC_SmlMolc_Importer"/>
</dbReference>
<comment type="caution">
    <text evidence="9">The sequence shown here is derived from an EMBL/GenBank/DDBJ whole genome shotgun (WGS) entry which is preliminary data.</text>
</comment>
<feature type="domain" description="ABC transporter" evidence="8">
    <location>
        <begin position="4"/>
        <end position="234"/>
    </location>
</feature>
<keyword evidence="3 7" id="KW-0547">Nucleotide-binding</keyword>
<dbReference type="GO" id="GO:0005524">
    <property type="term" value="F:ATP binding"/>
    <property type="evidence" value="ECO:0007669"/>
    <property type="project" value="UniProtKB-KW"/>
</dbReference>
<dbReference type="SMART" id="SM00382">
    <property type="entry name" value="AAA"/>
    <property type="match status" value="1"/>
</dbReference>
<evidence type="ECO:0000259" key="8">
    <source>
        <dbReference type="PROSITE" id="PS50893"/>
    </source>
</evidence>
<dbReference type="InterPro" id="IPR013611">
    <property type="entry name" value="Transp-assoc_OB_typ2"/>
</dbReference>
<evidence type="ECO:0000313" key="10">
    <source>
        <dbReference type="Proteomes" id="UP000321058"/>
    </source>
</evidence>
<evidence type="ECO:0000256" key="2">
    <source>
        <dbReference type="ARBA" id="ARBA00022475"/>
    </source>
</evidence>
<dbReference type="InterPro" id="IPR027417">
    <property type="entry name" value="P-loop_NTPase"/>
</dbReference>
<keyword evidence="6 7" id="KW-0472">Membrane</keyword>
<dbReference type="InterPro" id="IPR003593">
    <property type="entry name" value="AAA+_ATPase"/>
</dbReference>
<dbReference type="Pfam" id="PF08402">
    <property type="entry name" value="TOBE_2"/>
    <property type="match status" value="1"/>
</dbReference>
<proteinExistence type="inferred from homology"/>
<comment type="subunit">
    <text evidence="7">The complex is composed of two ATP-binding proteins (PotA), two transmembrane proteins (PotB and PotC) and a solute-binding protein (PotD).</text>
</comment>
<comment type="similarity">
    <text evidence="7">Belongs to the ABC transporter superfamily. Spermidine/putrescine importer (TC 3.A.1.11.1) family.</text>
</comment>
<dbReference type="Gene3D" id="3.40.50.300">
    <property type="entry name" value="P-loop containing nucleotide triphosphate hydrolases"/>
    <property type="match status" value="1"/>
</dbReference>
<evidence type="ECO:0000256" key="5">
    <source>
        <dbReference type="ARBA" id="ARBA00022967"/>
    </source>
</evidence>
<comment type="function">
    <text evidence="7">Part of the ABC transporter complex PotABCD involved in spermidine/putrescine import. Responsible for energy coupling to the transport system.</text>
</comment>
<evidence type="ECO:0000256" key="7">
    <source>
        <dbReference type="RuleBase" id="RU364083"/>
    </source>
</evidence>
<dbReference type="GO" id="GO:0015417">
    <property type="term" value="F:ABC-type polyamine transporter activity"/>
    <property type="evidence" value="ECO:0007669"/>
    <property type="project" value="UniProtKB-EC"/>
</dbReference>
<keyword evidence="10" id="KW-1185">Reference proteome</keyword>
<dbReference type="GO" id="GO:0016887">
    <property type="term" value="F:ATP hydrolysis activity"/>
    <property type="evidence" value="ECO:0007669"/>
    <property type="project" value="InterPro"/>
</dbReference>
<dbReference type="Gene3D" id="2.40.50.100">
    <property type="match status" value="1"/>
</dbReference>
<keyword evidence="2 7" id="KW-1003">Cell membrane</keyword>
<name>A0A512N963_9HYPH</name>
<accession>A0A512N963</accession>
<dbReference type="RefSeq" id="WP_147149602.1">
    <property type="nucleotide sequence ID" value="NZ_BKAJ01000038.1"/>
</dbReference>
<dbReference type="PROSITE" id="PS50893">
    <property type="entry name" value="ABC_TRANSPORTER_2"/>
    <property type="match status" value="1"/>
</dbReference>
<sequence>MTVVELKGVSRKYGNIVALDCLDLVVEKGEFLTLLGPSGSGKTTLLNIIAGMTPPSSGRVEIDGRDVTDMPTRQRGLGMVFQNYALMPHMTVFDNIAFPLRVRRVREQEIRIRVAEVLDIVNLRDLGGRKPRELSGGQQQRVAIARCLVYKPSLILMDEPLGALDKKLREQLQLEIKRLHSDLGVTVVYVTHDQEEALTLSDRICLMNTGRIEQLGTPHELYFAPETVFGAQFLGESNVLTATVSESSSEETVLRCSVGTIRAPTTSVATGAEVTIVVRPENIRRLAPGECIGNELSGELIDTTFVGGVTRYYVRPDNGSVLVLKELTNRTAWAAGSGKVRIGWSAEHTLVIQNIAGR</sequence>
<dbReference type="PANTHER" id="PTHR42781:SF4">
    <property type="entry name" value="SPERMIDINE_PUTRESCINE IMPORT ATP-BINDING PROTEIN POTA"/>
    <property type="match status" value="1"/>
</dbReference>
<dbReference type="FunFam" id="3.40.50.300:FF:000133">
    <property type="entry name" value="Spermidine/putrescine import ATP-binding protein PotA"/>
    <property type="match status" value="1"/>
</dbReference>
<evidence type="ECO:0000256" key="4">
    <source>
        <dbReference type="ARBA" id="ARBA00022840"/>
    </source>
</evidence>
<dbReference type="OrthoDB" id="9802264at2"/>
<dbReference type="EC" id="7.6.2.11" evidence="7"/>
<dbReference type="AlphaFoldDB" id="A0A512N963"/>
<evidence type="ECO:0000313" key="9">
    <source>
        <dbReference type="EMBL" id="GEP55517.1"/>
    </source>
</evidence>
<evidence type="ECO:0000256" key="1">
    <source>
        <dbReference type="ARBA" id="ARBA00022448"/>
    </source>
</evidence>
<dbReference type="NCBIfam" id="TIGR01187">
    <property type="entry name" value="potA"/>
    <property type="match status" value="1"/>
</dbReference>
<dbReference type="EMBL" id="BKAJ01000038">
    <property type="protein sequence ID" value="GEP55517.1"/>
    <property type="molecule type" value="Genomic_DNA"/>
</dbReference>
<dbReference type="PROSITE" id="PS00211">
    <property type="entry name" value="ABC_TRANSPORTER_1"/>
    <property type="match status" value="1"/>
</dbReference>
<dbReference type="GO" id="GO:0015847">
    <property type="term" value="P:putrescine transport"/>
    <property type="evidence" value="ECO:0007669"/>
    <property type="project" value="UniProtKB-ARBA"/>
</dbReference>
<dbReference type="InterPro" id="IPR005893">
    <property type="entry name" value="PotA-like"/>
</dbReference>
<organism evidence="9 10">
    <name type="scientific">Reyranella soli</name>
    <dbReference type="NCBI Taxonomy" id="1230389"/>
    <lineage>
        <taxon>Bacteria</taxon>
        <taxon>Pseudomonadati</taxon>
        <taxon>Pseudomonadota</taxon>
        <taxon>Alphaproteobacteria</taxon>
        <taxon>Hyphomicrobiales</taxon>
        <taxon>Reyranellaceae</taxon>
        <taxon>Reyranella</taxon>
    </lineage>
</organism>
<dbReference type="InterPro" id="IPR008995">
    <property type="entry name" value="Mo/tungstate-bd_C_term_dom"/>
</dbReference>
<evidence type="ECO:0000256" key="6">
    <source>
        <dbReference type="ARBA" id="ARBA00023136"/>
    </source>
</evidence>
<dbReference type="InterPro" id="IPR017871">
    <property type="entry name" value="ABC_transporter-like_CS"/>
</dbReference>
<keyword evidence="4 7" id="KW-0067">ATP-binding</keyword>
<dbReference type="SUPFAM" id="SSF50331">
    <property type="entry name" value="MOP-like"/>
    <property type="match status" value="1"/>
</dbReference>
<keyword evidence="5 7" id="KW-1278">Translocase</keyword>
<reference evidence="9 10" key="1">
    <citation type="submission" date="2019-07" db="EMBL/GenBank/DDBJ databases">
        <title>Whole genome shotgun sequence of Reyranella soli NBRC 108950.</title>
        <authorList>
            <person name="Hosoyama A."/>
            <person name="Uohara A."/>
            <person name="Ohji S."/>
            <person name="Ichikawa N."/>
        </authorList>
    </citation>
    <scope>NUCLEOTIDE SEQUENCE [LARGE SCALE GENOMIC DNA]</scope>
    <source>
        <strain evidence="9 10">NBRC 108950</strain>
    </source>
</reference>
<gene>
    <name evidence="7" type="primary">potA</name>
    <name evidence="9" type="ORF">RSO01_26830</name>
</gene>
<dbReference type="InterPro" id="IPR003439">
    <property type="entry name" value="ABC_transporter-like_ATP-bd"/>
</dbReference>
<protein>
    <recommendedName>
        <fullName evidence="7">Spermidine/putrescine import ATP-binding protein PotA</fullName>
        <ecNumber evidence="7">7.6.2.11</ecNumber>
    </recommendedName>
</protein>
<keyword evidence="1 7" id="KW-0813">Transport</keyword>
<comment type="catalytic activity">
    <reaction evidence="7">
        <text>ATP + H2O + polyamine-[polyamine-binding protein]Side 1 = ADP + phosphate + polyamineSide 2 + [polyamine-binding protein]Side 1.</text>
        <dbReference type="EC" id="7.6.2.11"/>
    </reaction>
</comment>
<dbReference type="Proteomes" id="UP000321058">
    <property type="component" value="Unassembled WGS sequence"/>
</dbReference>
<dbReference type="GO" id="GO:0043190">
    <property type="term" value="C:ATP-binding cassette (ABC) transporter complex"/>
    <property type="evidence" value="ECO:0007669"/>
    <property type="project" value="InterPro"/>
</dbReference>